<protein>
    <recommendedName>
        <fullName evidence="1">Mycothiol-dependent maleylpyruvate isomerase metal-binding domain-containing protein</fullName>
    </recommendedName>
</protein>
<dbReference type="InterPro" id="IPR024344">
    <property type="entry name" value="MDMPI_metal-binding"/>
</dbReference>
<dbReference type="InterPro" id="IPR034660">
    <property type="entry name" value="DinB/YfiT-like"/>
</dbReference>
<evidence type="ECO:0000259" key="1">
    <source>
        <dbReference type="Pfam" id="PF11716"/>
    </source>
</evidence>
<comment type="caution">
    <text evidence="2">The sequence shown here is derived from an EMBL/GenBank/DDBJ whole genome shotgun (WGS) entry which is preliminary data.</text>
</comment>
<dbReference type="PANTHER" id="PTHR40758">
    <property type="entry name" value="CONSERVED PROTEIN"/>
    <property type="match status" value="1"/>
</dbReference>
<dbReference type="GO" id="GO:0046872">
    <property type="term" value="F:metal ion binding"/>
    <property type="evidence" value="ECO:0007669"/>
    <property type="project" value="InterPro"/>
</dbReference>
<accession>A0A8J3QUZ5</accession>
<dbReference type="RefSeq" id="WP_203919887.1">
    <property type="nucleotide sequence ID" value="NZ_BONZ01000041.1"/>
</dbReference>
<feature type="domain" description="Mycothiol-dependent maleylpyruvate isomerase metal-binding" evidence="1">
    <location>
        <begin position="15"/>
        <end position="127"/>
    </location>
</feature>
<dbReference type="Proteomes" id="UP000642748">
    <property type="component" value="Unassembled WGS sequence"/>
</dbReference>
<name>A0A8J3QUZ5_9ACTN</name>
<dbReference type="EMBL" id="BONZ01000041">
    <property type="protein sequence ID" value="GIH16295.1"/>
    <property type="molecule type" value="Genomic_DNA"/>
</dbReference>
<proteinExistence type="predicted"/>
<sequence>MDAIRLDVARLLDGLDRDLARLRAVVAGNPGAPVPTCPQWTLADLARHVADLYQNVVVRRLRMHAATPRQDLAAEEPVAALDRCYAAMTTEFADRDPDEHVGREPHETVRFWIRRMAHETAIHRVDAELAGGRAVTPIPQDLATDGLDELLIEFLETVTRLFPEEFADRLSDWAGRQVLVAAGDVAWRVTVRPDGAEVTSEVGFVAAAATVRAAPDVLLRWLYNRDGGDGVRIDGDGDLVVRLRRLLTAVTNTA</sequence>
<dbReference type="Pfam" id="PF11716">
    <property type="entry name" value="MDMPI_N"/>
    <property type="match status" value="1"/>
</dbReference>
<dbReference type="PANTHER" id="PTHR40758:SF1">
    <property type="entry name" value="CONSERVED PROTEIN"/>
    <property type="match status" value="1"/>
</dbReference>
<dbReference type="GO" id="GO:0005886">
    <property type="term" value="C:plasma membrane"/>
    <property type="evidence" value="ECO:0007669"/>
    <property type="project" value="TreeGrafter"/>
</dbReference>
<gene>
    <name evidence="2" type="ORF">Raf01_44670</name>
</gene>
<dbReference type="SUPFAM" id="SSF109854">
    <property type="entry name" value="DinB/YfiT-like putative metalloenzymes"/>
    <property type="match status" value="1"/>
</dbReference>
<reference evidence="2" key="1">
    <citation type="submission" date="2021-01" db="EMBL/GenBank/DDBJ databases">
        <title>Whole genome shotgun sequence of Rugosimonospora africana NBRC 104875.</title>
        <authorList>
            <person name="Komaki H."/>
            <person name="Tamura T."/>
        </authorList>
    </citation>
    <scope>NUCLEOTIDE SEQUENCE</scope>
    <source>
        <strain evidence="2">NBRC 104875</strain>
    </source>
</reference>
<dbReference type="AlphaFoldDB" id="A0A8J3QUZ5"/>
<keyword evidence="3" id="KW-1185">Reference proteome</keyword>
<organism evidence="2 3">
    <name type="scientific">Rugosimonospora africana</name>
    <dbReference type="NCBI Taxonomy" id="556532"/>
    <lineage>
        <taxon>Bacteria</taxon>
        <taxon>Bacillati</taxon>
        <taxon>Actinomycetota</taxon>
        <taxon>Actinomycetes</taxon>
        <taxon>Micromonosporales</taxon>
        <taxon>Micromonosporaceae</taxon>
        <taxon>Rugosimonospora</taxon>
    </lineage>
</organism>
<evidence type="ECO:0000313" key="3">
    <source>
        <dbReference type="Proteomes" id="UP000642748"/>
    </source>
</evidence>
<evidence type="ECO:0000313" key="2">
    <source>
        <dbReference type="EMBL" id="GIH16295.1"/>
    </source>
</evidence>